<dbReference type="Gene3D" id="3.40.50.1980">
    <property type="entry name" value="Nitrogenase molybdenum iron protein domain"/>
    <property type="match status" value="2"/>
</dbReference>
<feature type="domain" description="Fe/B12 periplasmic-binding" evidence="5">
    <location>
        <begin position="65"/>
        <end position="330"/>
    </location>
</feature>
<protein>
    <submittedName>
        <fullName evidence="6">ABC transporter substrate-binding protein</fullName>
    </submittedName>
</protein>
<dbReference type="InterPro" id="IPR002491">
    <property type="entry name" value="ABC_transptr_periplasmic_BD"/>
</dbReference>
<keyword evidence="7" id="KW-1185">Reference proteome</keyword>
<dbReference type="GO" id="GO:1901678">
    <property type="term" value="P:iron coordination entity transport"/>
    <property type="evidence" value="ECO:0007669"/>
    <property type="project" value="UniProtKB-ARBA"/>
</dbReference>
<keyword evidence="3" id="KW-0813">Transport</keyword>
<dbReference type="PROSITE" id="PS50983">
    <property type="entry name" value="FE_B12_PBP"/>
    <property type="match status" value="1"/>
</dbReference>
<dbReference type="GO" id="GO:0030288">
    <property type="term" value="C:outer membrane-bounded periplasmic space"/>
    <property type="evidence" value="ECO:0007669"/>
    <property type="project" value="TreeGrafter"/>
</dbReference>
<dbReference type="PANTHER" id="PTHR30532:SF24">
    <property type="entry name" value="FERRIC ENTEROBACTIN-BINDING PERIPLASMIC PROTEIN FEPB"/>
    <property type="match status" value="1"/>
</dbReference>
<organism evidence="6 7">
    <name type="scientific">Nocardia aurantiaca</name>
    <dbReference type="NCBI Taxonomy" id="2675850"/>
    <lineage>
        <taxon>Bacteria</taxon>
        <taxon>Bacillati</taxon>
        <taxon>Actinomycetota</taxon>
        <taxon>Actinomycetes</taxon>
        <taxon>Mycobacteriales</taxon>
        <taxon>Nocardiaceae</taxon>
        <taxon>Nocardia</taxon>
    </lineage>
</organism>
<evidence type="ECO:0000256" key="2">
    <source>
        <dbReference type="ARBA" id="ARBA00008814"/>
    </source>
</evidence>
<name>A0A6I3KQ94_9NOCA</name>
<dbReference type="PANTHER" id="PTHR30532">
    <property type="entry name" value="IRON III DICITRATE-BINDING PERIPLASMIC PROTEIN"/>
    <property type="match status" value="1"/>
</dbReference>
<comment type="caution">
    <text evidence="6">The sequence shown here is derived from an EMBL/GenBank/DDBJ whole genome shotgun (WGS) entry which is preliminary data.</text>
</comment>
<accession>A0A6I3KQ94</accession>
<evidence type="ECO:0000259" key="5">
    <source>
        <dbReference type="PROSITE" id="PS50983"/>
    </source>
</evidence>
<dbReference type="InterPro" id="IPR051313">
    <property type="entry name" value="Bact_iron-sidero_bind"/>
</dbReference>
<dbReference type="Pfam" id="PF01497">
    <property type="entry name" value="Peripla_BP_2"/>
    <property type="match status" value="1"/>
</dbReference>
<dbReference type="EMBL" id="WMBB01000001">
    <property type="protein sequence ID" value="MTE11491.1"/>
    <property type="molecule type" value="Genomic_DNA"/>
</dbReference>
<dbReference type="PROSITE" id="PS51257">
    <property type="entry name" value="PROKAR_LIPOPROTEIN"/>
    <property type="match status" value="1"/>
</dbReference>
<dbReference type="SUPFAM" id="SSF53807">
    <property type="entry name" value="Helical backbone' metal receptor"/>
    <property type="match status" value="1"/>
</dbReference>
<sequence length="331" mass="34681">MKSAFRVPGSRTTAARVALAAVVAVLTFGLVACGSTSDDSTAGGGEPVTITHALGRTTVNGTPARIVALGNQWLDTAQALGVTPVGYIDNIAVLSKGAAPWEPVALSRSTALQTTGNLAEQVAALNPDLILADPFIADAKTYGDLSKVAPTLPGLSKEAVTPWTDLVRTLGQVLHKTDAADKLIADLNGRIDGIGQRNPGLKNKTFISSWLAGPSQLMVLTDPKDGSSRLFTQLGMTIPQHLVDQGGSGGRLALSPERLDELDSDLLLAGYSPGMDEKYRGLPGFKELRSVEKNSAVFLTVQEISAINQPTPLALPYLLDKIEPALVNAAR</sequence>
<dbReference type="Proteomes" id="UP000432464">
    <property type="component" value="Unassembled WGS sequence"/>
</dbReference>
<dbReference type="AlphaFoldDB" id="A0A6I3KQ94"/>
<comment type="subcellular location">
    <subcellularLocation>
        <location evidence="1">Cell envelope</location>
    </subcellularLocation>
</comment>
<dbReference type="RefSeq" id="WP_154786000.1">
    <property type="nucleotide sequence ID" value="NZ_WMBB01000001.1"/>
</dbReference>
<evidence type="ECO:0000313" key="7">
    <source>
        <dbReference type="Proteomes" id="UP000432464"/>
    </source>
</evidence>
<evidence type="ECO:0000256" key="1">
    <source>
        <dbReference type="ARBA" id="ARBA00004196"/>
    </source>
</evidence>
<evidence type="ECO:0000256" key="3">
    <source>
        <dbReference type="ARBA" id="ARBA00022448"/>
    </source>
</evidence>
<evidence type="ECO:0000313" key="6">
    <source>
        <dbReference type="EMBL" id="MTE11491.1"/>
    </source>
</evidence>
<keyword evidence="4" id="KW-0732">Signal</keyword>
<evidence type="ECO:0000256" key="4">
    <source>
        <dbReference type="ARBA" id="ARBA00022729"/>
    </source>
</evidence>
<proteinExistence type="inferred from homology"/>
<gene>
    <name evidence="6" type="ORF">GLP40_01620</name>
</gene>
<comment type="similarity">
    <text evidence="2">Belongs to the bacterial solute-binding protein 8 family.</text>
</comment>
<reference evidence="6 7" key="1">
    <citation type="submission" date="2019-11" db="EMBL/GenBank/DDBJ databases">
        <title>Nocardia sp. nov. CT2-14 isolated from soil.</title>
        <authorList>
            <person name="Kanchanasin P."/>
            <person name="Tanasupawat S."/>
            <person name="Yuki M."/>
            <person name="Kudo T."/>
        </authorList>
    </citation>
    <scope>NUCLEOTIDE SEQUENCE [LARGE SCALE GENOMIC DNA]</scope>
    <source>
        <strain evidence="6 7">CT2-14</strain>
    </source>
</reference>